<dbReference type="AlphaFoldDB" id="A0A369CD74"/>
<feature type="transmembrane region" description="Helical" evidence="1">
    <location>
        <begin position="93"/>
        <end position="114"/>
    </location>
</feature>
<dbReference type="CDD" id="cd16328">
    <property type="entry name" value="RseA_N"/>
    <property type="match status" value="1"/>
</dbReference>
<evidence type="ECO:0000259" key="2">
    <source>
        <dbReference type="Pfam" id="PF03872"/>
    </source>
</evidence>
<reference evidence="3 4" key="1">
    <citation type="submission" date="2018-07" db="EMBL/GenBank/DDBJ databases">
        <title>Genomic Encyclopedia of Type Strains, Phase IV (KMG-IV): sequencing the most valuable type-strain genomes for metagenomic binning, comparative biology and taxonomic classification.</title>
        <authorList>
            <person name="Goeker M."/>
        </authorList>
    </citation>
    <scope>NUCLEOTIDE SEQUENCE [LARGE SCALE GENOMIC DNA]</scope>
    <source>
        <strain evidence="3 4">DSM 26407</strain>
    </source>
</reference>
<protein>
    <submittedName>
        <fullName evidence="3">RseA-like anti sigma(E) protein</fullName>
    </submittedName>
</protein>
<keyword evidence="1" id="KW-0812">Transmembrane</keyword>
<dbReference type="PANTHER" id="PTHR38104">
    <property type="match status" value="1"/>
</dbReference>
<evidence type="ECO:0000313" key="3">
    <source>
        <dbReference type="EMBL" id="RCX31859.1"/>
    </source>
</evidence>
<feature type="domain" description="Anti sigma-E protein RseA N-terminal" evidence="2">
    <location>
        <begin position="6"/>
        <end position="81"/>
    </location>
</feature>
<name>A0A369CD74_9GAMM</name>
<evidence type="ECO:0000256" key="1">
    <source>
        <dbReference type="SAM" id="Phobius"/>
    </source>
</evidence>
<keyword evidence="4" id="KW-1185">Reference proteome</keyword>
<dbReference type="EMBL" id="QPJY01000002">
    <property type="protein sequence ID" value="RCX31859.1"/>
    <property type="molecule type" value="Genomic_DNA"/>
</dbReference>
<dbReference type="RefSeq" id="WP_114278698.1">
    <property type="nucleotide sequence ID" value="NZ_QPJY01000002.1"/>
</dbReference>
<dbReference type="OrthoDB" id="5298512at2"/>
<gene>
    <name evidence="3" type="ORF">DFQ59_102206</name>
</gene>
<sequence length="188" mass="20370">MTEQKHEQLSALVDGELGADETRVLLNELESDPETRGCWERYHLIGEALRGALPERMDPGLAARVAAALEDEPAILAPANLRLHRLSPYLKQAAGMAIAAGVAVAAVLVVPVLVREEPAVAPPQQVASSQMAGPAGIMRTELSPAERSRTLVDERLQDYLVNHYEHSAITRVQGVLPYVRIVGSSDQR</sequence>
<dbReference type="SUPFAM" id="SSF89069">
    <property type="entry name" value="N-terminal, cytoplasmic domain of anti-sigmaE factor RseA"/>
    <property type="match status" value="1"/>
</dbReference>
<dbReference type="PANTHER" id="PTHR38104:SF1">
    <property type="entry name" value="ANTI-SIGMA-E FACTOR RSEA"/>
    <property type="match status" value="1"/>
</dbReference>
<comment type="caution">
    <text evidence="3">The sequence shown here is derived from an EMBL/GenBank/DDBJ whole genome shotgun (WGS) entry which is preliminary data.</text>
</comment>
<dbReference type="InterPro" id="IPR036147">
    <property type="entry name" value="Anti-sigma_E_RseA_N_sf"/>
</dbReference>
<dbReference type="InterPro" id="IPR052383">
    <property type="entry name" value="Anti-sigma-E_RseA-like"/>
</dbReference>
<dbReference type="InterPro" id="IPR005572">
    <property type="entry name" value="Anti-sigma_E_RseA_N"/>
</dbReference>
<accession>A0A369CD74</accession>
<keyword evidence="1" id="KW-0472">Membrane</keyword>
<dbReference type="Pfam" id="PF03872">
    <property type="entry name" value="RseA_N"/>
    <property type="match status" value="1"/>
</dbReference>
<proteinExistence type="predicted"/>
<organism evidence="3 4">
    <name type="scientific">Thioalbus denitrificans</name>
    <dbReference type="NCBI Taxonomy" id="547122"/>
    <lineage>
        <taxon>Bacteria</taxon>
        <taxon>Pseudomonadati</taxon>
        <taxon>Pseudomonadota</taxon>
        <taxon>Gammaproteobacteria</taxon>
        <taxon>Chromatiales</taxon>
        <taxon>Ectothiorhodospiraceae</taxon>
        <taxon>Thioalbus</taxon>
    </lineage>
</organism>
<keyword evidence="1" id="KW-1133">Transmembrane helix</keyword>
<dbReference type="Proteomes" id="UP000252707">
    <property type="component" value="Unassembled WGS sequence"/>
</dbReference>
<evidence type="ECO:0000313" key="4">
    <source>
        <dbReference type="Proteomes" id="UP000252707"/>
    </source>
</evidence>
<dbReference type="Gene3D" id="1.10.10.880">
    <property type="entry name" value="Anti sigma-E protein RseA, N-terminal domain"/>
    <property type="match status" value="1"/>
</dbReference>
<dbReference type="GO" id="GO:0016989">
    <property type="term" value="F:sigma factor antagonist activity"/>
    <property type="evidence" value="ECO:0007669"/>
    <property type="project" value="InterPro"/>
</dbReference>